<evidence type="ECO:0000313" key="3">
    <source>
        <dbReference type="Proteomes" id="UP000070700"/>
    </source>
</evidence>
<dbReference type="STRING" id="149040.A0A194XJM8"/>
<dbReference type="RefSeq" id="XP_018074337.1">
    <property type="nucleotide sequence ID" value="XM_018211712.1"/>
</dbReference>
<dbReference type="PANTHER" id="PTHR31014:SF0">
    <property type="entry name" value="MITOCHONDRIAL TRANSLATION SYSTEM COMPONENT PET127-RELATED"/>
    <property type="match status" value="1"/>
</dbReference>
<evidence type="ECO:0000313" key="2">
    <source>
        <dbReference type="EMBL" id="KUJ19982.1"/>
    </source>
</evidence>
<feature type="compositionally biased region" description="Acidic residues" evidence="1">
    <location>
        <begin position="584"/>
        <end position="601"/>
    </location>
</feature>
<protein>
    <submittedName>
        <fullName evidence="2">Pet127-domain-containing protein</fullName>
    </submittedName>
</protein>
<organism evidence="2 3">
    <name type="scientific">Mollisia scopiformis</name>
    <name type="common">Conifer needle endophyte fungus</name>
    <name type="synonym">Phialocephala scopiformis</name>
    <dbReference type="NCBI Taxonomy" id="149040"/>
    <lineage>
        <taxon>Eukaryota</taxon>
        <taxon>Fungi</taxon>
        <taxon>Dikarya</taxon>
        <taxon>Ascomycota</taxon>
        <taxon>Pezizomycotina</taxon>
        <taxon>Leotiomycetes</taxon>
        <taxon>Helotiales</taxon>
        <taxon>Mollisiaceae</taxon>
        <taxon>Mollisia</taxon>
    </lineage>
</organism>
<dbReference type="GeneID" id="28821438"/>
<keyword evidence="3" id="KW-1185">Reference proteome</keyword>
<proteinExistence type="predicted"/>
<feature type="region of interest" description="Disordered" evidence="1">
    <location>
        <begin position="571"/>
        <end position="601"/>
    </location>
</feature>
<gene>
    <name evidence="2" type="ORF">LY89DRAFT_641392</name>
</gene>
<name>A0A194XJM8_MOLSC</name>
<dbReference type="InParanoid" id="A0A194XJM8"/>
<dbReference type="AlphaFoldDB" id="A0A194XJM8"/>
<dbReference type="Pfam" id="PF08634">
    <property type="entry name" value="Pet127"/>
    <property type="match status" value="1"/>
</dbReference>
<feature type="compositionally biased region" description="Acidic residues" evidence="1">
    <location>
        <begin position="444"/>
        <end position="453"/>
    </location>
</feature>
<accession>A0A194XJM8</accession>
<feature type="compositionally biased region" description="Basic and acidic residues" evidence="1">
    <location>
        <begin position="571"/>
        <end position="583"/>
    </location>
</feature>
<dbReference type="GO" id="GO:0000964">
    <property type="term" value="P:mitochondrial RNA 5'-end processing"/>
    <property type="evidence" value="ECO:0007669"/>
    <property type="project" value="TreeGrafter"/>
</dbReference>
<dbReference type="PANTHER" id="PTHR31014">
    <property type="entry name" value="MITOCHONDRIAL TRANSLATION SYSTEM COMPONENT PET127-RELATED"/>
    <property type="match status" value="1"/>
</dbReference>
<dbReference type="Proteomes" id="UP000070700">
    <property type="component" value="Unassembled WGS sequence"/>
</dbReference>
<evidence type="ECO:0000256" key="1">
    <source>
        <dbReference type="SAM" id="MobiDB-lite"/>
    </source>
</evidence>
<dbReference type="FunCoup" id="A0A194XJM8">
    <property type="interactions" value="112"/>
</dbReference>
<dbReference type="GO" id="GO:0005740">
    <property type="term" value="C:mitochondrial envelope"/>
    <property type="evidence" value="ECO:0007669"/>
    <property type="project" value="TreeGrafter"/>
</dbReference>
<dbReference type="KEGG" id="psco:LY89DRAFT_641392"/>
<feature type="region of interest" description="Disordered" evidence="1">
    <location>
        <begin position="430"/>
        <end position="457"/>
    </location>
</feature>
<dbReference type="EMBL" id="KQ947410">
    <property type="protein sequence ID" value="KUJ19982.1"/>
    <property type="molecule type" value="Genomic_DNA"/>
</dbReference>
<dbReference type="InterPro" id="IPR013943">
    <property type="entry name" value="Pet127"/>
</dbReference>
<reference evidence="2 3" key="1">
    <citation type="submission" date="2015-10" db="EMBL/GenBank/DDBJ databases">
        <title>Full genome of DAOMC 229536 Phialocephala scopiformis, a fungal endophyte of spruce producing the potent anti-insectan compound rugulosin.</title>
        <authorList>
            <consortium name="DOE Joint Genome Institute"/>
            <person name="Walker A.K."/>
            <person name="Frasz S.L."/>
            <person name="Seifert K.A."/>
            <person name="Miller J.D."/>
            <person name="Mondo S.J."/>
            <person name="Labutti K."/>
            <person name="Lipzen A."/>
            <person name="Dockter R."/>
            <person name="Kennedy M."/>
            <person name="Grigoriev I.V."/>
            <person name="Spatafora J.W."/>
        </authorList>
    </citation>
    <scope>NUCLEOTIDE SEQUENCE [LARGE SCALE GENOMIC DNA]</scope>
    <source>
        <strain evidence="2 3">CBS 120377</strain>
    </source>
</reference>
<sequence length="601" mass="69897">MTAHEIETVKADNLELIPIDSGPLNVPKLAYGLERVLFNPGVYQLQDPRTRVFNFDPYLQTIMPVDEFDFNALKQYVTSSKDDTLLSKAAAEKKKYTGSTSSMTASLAHFHFLLSQWRLINVGNLSKMFPVQYHTFTAFQRCPTSIFLRWKDGTYAIDADKQFDGASVLSMLGKSMEKLLTLPMEDFEKYRKGKSDQISEEERNEPEAFHYTTMGDFLMRSQLDAYDSRLPGTGMFDLKTRAVISVRMDTDAYEEGRGYQIRNRHGEWESFEREYYDMIRSAFLKYSLQVRMGRMDGIFVAFHNTERIFGFQYISLEEMDYALHGSDDRRLGDAEFKLSVDLLNRVLDRATTKFPEKSLRIHFETRDAVTPFMYIFAEPVEEDRIEEIQATNRDKAEEFERRVLGLEAEERNEQEKIAQWNALRARVERTMKQDEEAPEQQLEGAEDDADAMTEEERHQIQEPLLAMTLTIRNLVDGEYVAQPDAENYPPGAKWDVEYALAEVQDRDRADLLYKACKLRRKRTYTNTVDLTANVLQDAFLERIKTLSREGRVWRDKQKEIEEKLPLRTLDETLQKSSEIRNEESNDDNDAHDEEGEGEVKS</sequence>
<dbReference type="OrthoDB" id="10249045at2759"/>